<evidence type="ECO:0000256" key="4">
    <source>
        <dbReference type="ARBA" id="ARBA00022475"/>
    </source>
</evidence>
<dbReference type="Proteomes" id="UP000725649">
    <property type="component" value="Unassembled WGS sequence"/>
</dbReference>
<feature type="transmembrane region" description="Helical" evidence="8">
    <location>
        <begin position="226"/>
        <end position="247"/>
    </location>
</feature>
<comment type="similarity">
    <text evidence="2 8">Belongs to the alanine or glycine:cation symporter (AGCS) (TC 2.A.25) family.</text>
</comment>
<feature type="transmembrane region" description="Helical" evidence="8">
    <location>
        <begin position="111"/>
        <end position="134"/>
    </location>
</feature>
<dbReference type="AlphaFoldDB" id="A0A928HIM8"/>
<feature type="transmembrane region" description="Helical" evidence="8">
    <location>
        <begin position="413"/>
        <end position="431"/>
    </location>
</feature>
<protein>
    <submittedName>
        <fullName evidence="9">Sodium:alanine symporter family protein</fullName>
    </submittedName>
</protein>
<comment type="subcellular location">
    <subcellularLocation>
        <location evidence="1 8">Cell membrane</location>
        <topology evidence="1 8">Multi-pass membrane protein</topology>
    </subcellularLocation>
</comment>
<keyword evidence="3 8" id="KW-0813">Transport</keyword>
<dbReference type="GO" id="GO:0005886">
    <property type="term" value="C:plasma membrane"/>
    <property type="evidence" value="ECO:0007669"/>
    <property type="project" value="UniProtKB-SubCell"/>
</dbReference>
<organism evidence="9 10">
    <name type="scientific">Candidatus Avelusimicrobium gallicola</name>
    <dbReference type="NCBI Taxonomy" id="2562704"/>
    <lineage>
        <taxon>Bacteria</taxon>
        <taxon>Pseudomonadati</taxon>
        <taxon>Elusimicrobiota</taxon>
        <taxon>Elusimicrobia</taxon>
        <taxon>Elusimicrobiales</taxon>
        <taxon>Elusimicrobiaceae</taxon>
        <taxon>Candidatus Avelusimicrobium</taxon>
    </lineage>
</organism>
<evidence type="ECO:0000256" key="5">
    <source>
        <dbReference type="ARBA" id="ARBA00022692"/>
    </source>
</evidence>
<evidence type="ECO:0000256" key="6">
    <source>
        <dbReference type="ARBA" id="ARBA00022989"/>
    </source>
</evidence>
<dbReference type="NCBIfam" id="TIGR00835">
    <property type="entry name" value="agcS"/>
    <property type="match status" value="1"/>
</dbReference>
<accession>A0A928HIM8</accession>
<evidence type="ECO:0000313" key="10">
    <source>
        <dbReference type="Proteomes" id="UP000725649"/>
    </source>
</evidence>
<proteinExistence type="inferred from homology"/>
<dbReference type="Gene3D" id="1.20.1740.10">
    <property type="entry name" value="Amino acid/polyamine transporter I"/>
    <property type="match status" value="1"/>
</dbReference>
<dbReference type="PRINTS" id="PR00175">
    <property type="entry name" value="NAALASMPORT"/>
</dbReference>
<evidence type="ECO:0000256" key="1">
    <source>
        <dbReference type="ARBA" id="ARBA00004651"/>
    </source>
</evidence>
<comment type="caution">
    <text evidence="9">The sequence shown here is derived from an EMBL/GenBank/DDBJ whole genome shotgun (WGS) entry which is preliminary data.</text>
</comment>
<evidence type="ECO:0000256" key="8">
    <source>
        <dbReference type="RuleBase" id="RU363064"/>
    </source>
</evidence>
<dbReference type="PANTHER" id="PTHR30330">
    <property type="entry name" value="AGSS FAMILY TRANSPORTER, SODIUM-ALANINE"/>
    <property type="match status" value="1"/>
</dbReference>
<evidence type="ECO:0000256" key="7">
    <source>
        <dbReference type="ARBA" id="ARBA00023136"/>
    </source>
</evidence>
<keyword evidence="8" id="KW-0769">Symport</keyword>
<keyword evidence="6 8" id="KW-1133">Transmembrane helix</keyword>
<dbReference type="GO" id="GO:0005283">
    <property type="term" value="F:amino acid:sodium symporter activity"/>
    <property type="evidence" value="ECO:0007669"/>
    <property type="project" value="InterPro"/>
</dbReference>
<evidence type="ECO:0000256" key="3">
    <source>
        <dbReference type="ARBA" id="ARBA00022448"/>
    </source>
</evidence>
<reference evidence="9" key="1">
    <citation type="submission" date="2019-04" db="EMBL/GenBank/DDBJ databases">
        <title>Evolution of Biomass-Degrading Anaerobic Consortia Revealed by Metagenomics.</title>
        <authorList>
            <person name="Peng X."/>
        </authorList>
    </citation>
    <scope>NUCLEOTIDE SEQUENCE</scope>
    <source>
        <strain evidence="9">SIG66</strain>
    </source>
</reference>
<feature type="transmembrane region" description="Helical" evidence="8">
    <location>
        <begin position="32"/>
        <end position="56"/>
    </location>
</feature>
<keyword evidence="7 8" id="KW-0472">Membrane</keyword>
<feature type="transmembrane region" description="Helical" evidence="8">
    <location>
        <begin position="451"/>
        <end position="474"/>
    </location>
</feature>
<dbReference type="InterPro" id="IPR001463">
    <property type="entry name" value="Na/Ala_symport"/>
</dbReference>
<feature type="transmembrane region" description="Helical" evidence="8">
    <location>
        <begin position="199"/>
        <end position="217"/>
    </location>
</feature>
<gene>
    <name evidence="9" type="ORF">E7027_03650</name>
</gene>
<evidence type="ECO:0000313" key="9">
    <source>
        <dbReference type="EMBL" id="MBE6421210.1"/>
    </source>
</evidence>
<keyword evidence="5 8" id="KW-0812">Transmembrane</keyword>
<feature type="transmembrane region" description="Helical" evidence="8">
    <location>
        <begin position="159"/>
        <end position="179"/>
    </location>
</feature>
<feature type="transmembrane region" description="Helical" evidence="8">
    <location>
        <begin position="366"/>
        <end position="392"/>
    </location>
</feature>
<evidence type="ECO:0000256" key="2">
    <source>
        <dbReference type="ARBA" id="ARBA00009261"/>
    </source>
</evidence>
<sequence length="494" mass="53193">MQSLLNLWNALSAFLAEPSVQSAYDVMNGFNALIWGPPMIFLLLFLGIYFTVRLNFLQKYTWPAMKLSVAKVDSEGMVSSFGSLAVMIGATVGTGSIIGVTTAVAEGGPGALFWMIVAGFFSFAIKYCECLIAFKYRVKLADGEYVGGPMYYLANVLKYKWLAVVFAVGTLLMGLTAGSALQSNSIADALREGYNLNPWYIGVIVAFLSGIVIIGGVKRIAAYSEWLVPIMGGLYLLLAFIVIVMNFSEVPSAILVVIKSAFTGKAAVGGAVGVGIMALVQSIIPAITAGFTRAVLATEAGLGSASIAAAAAKTRSATQMAIVSATSVFWAIFICSLTGIVIVLAGDWQNPNVYAANLCNSAFKTVPYIGTPILIFSLVIFSFTTIIGWGYYTEKALQFLCKGSNKLIKPSRVLFIALVFIGAWIGTSFSWDFFITDSLTRTAEANVSTRFMWALVILTMTMMTLPNIWALWCFRKVIVKTTAKNLKNIVGKKN</sequence>
<feature type="transmembrane region" description="Helical" evidence="8">
    <location>
        <begin position="267"/>
        <end position="287"/>
    </location>
</feature>
<feature type="transmembrane region" description="Helical" evidence="8">
    <location>
        <begin position="321"/>
        <end position="346"/>
    </location>
</feature>
<dbReference type="EMBL" id="SUVG01000004">
    <property type="protein sequence ID" value="MBE6421210.1"/>
    <property type="molecule type" value="Genomic_DNA"/>
</dbReference>
<dbReference type="PANTHER" id="PTHR30330:SF3">
    <property type="entry name" value="TRANSCRIPTIONAL REGULATOR, LRP FAMILY"/>
    <property type="match status" value="1"/>
</dbReference>
<name>A0A928HIM8_9BACT</name>
<feature type="transmembrane region" description="Helical" evidence="8">
    <location>
        <begin position="77"/>
        <end position="105"/>
    </location>
</feature>
<dbReference type="Pfam" id="PF01235">
    <property type="entry name" value="Na_Ala_symp"/>
    <property type="match status" value="1"/>
</dbReference>
<keyword evidence="4 8" id="KW-1003">Cell membrane</keyword>